<dbReference type="Proteomes" id="UP001281614">
    <property type="component" value="Unassembled WGS sequence"/>
</dbReference>
<sequence length="112" mass="12805">MARRALHKPRKSITGLLKKASRVSLLEARALCLALPTQAESLITPRSPRIKSPLGNSCHESEQTVTFSFARPYRALPLRRHTLKMSRRPHNGRRIQMKPRLSDLTPNIRTLF</sequence>
<organism evidence="1 2">
    <name type="scientific">Colletotrichum kahawae</name>
    <name type="common">Coffee berry disease fungus</name>
    <dbReference type="NCBI Taxonomy" id="34407"/>
    <lineage>
        <taxon>Eukaryota</taxon>
        <taxon>Fungi</taxon>
        <taxon>Dikarya</taxon>
        <taxon>Ascomycota</taxon>
        <taxon>Pezizomycotina</taxon>
        <taxon>Sordariomycetes</taxon>
        <taxon>Hypocreomycetidae</taxon>
        <taxon>Glomerellales</taxon>
        <taxon>Glomerellaceae</taxon>
        <taxon>Colletotrichum</taxon>
        <taxon>Colletotrichum gloeosporioides species complex</taxon>
    </lineage>
</organism>
<dbReference type="EMBL" id="VYYT01000035">
    <property type="protein sequence ID" value="KAK2775598.1"/>
    <property type="molecule type" value="Genomic_DNA"/>
</dbReference>
<evidence type="ECO:0000313" key="1">
    <source>
        <dbReference type="EMBL" id="KAK2775598.1"/>
    </source>
</evidence>
<accession>A0AAD9YQU0</accession>
<dbReference type="AlphaFoldDB" id="A0AAD9YQU0"/>
<evidence type="ECO:0000313" key="2">
    <source>
        <dbReference type="Proteomes" id="UP001281614"/>
    </source>
</evidence>
<proteinExistence type="predicted"/>
<name>A0AAD9YQU0_COLKA</name>
<protein>
    <submittedName>
        <fullName evidence="1">Uncharacterized protein</fullName>
    </submittedName>
</protein>
<keyword evidence="2" id="KW-1185">Reference proteome</keyword>
<comment type="caution">
    <text evidence="1">The sequence shown here is derived from an EMBL/GenBank/DDBJ whole genome shotgun (WGS) entry which is preliminary data.</text>
</comment>
<gene>
    <name evidence="1" type="ORF">CKAH01_03484</name>
</gene>
<reference evidence="1" key="1">
    <citation type="submission" date="2023-02" db="EMBL/GenBank/DDBJ databases">
        <title>Colletotrichum kahawae CIFC_Que2 genome sequencing and assembly.</title>
        <authorList>
            <person name="Baroncelli R."/>
        </authorList>
    </citation>
    <scope>NUCLEOTIDE SEQUENCE</scope>
    <source>
        <strain evidence="1">CIFC_Que2</strain>
    </source>
</reference>